<reference evidence="1" key="1">
    <citation type="submission" date="2014-11" db="EMBL/GenBank/DDBJ databases">
        <authorList>
            <person name="Amaro Gonzalez C."/>
        </authorList>
    </citation>
    <scope>NUCLEOTIDE SEQUENCE</scope>
</reference>
<proteinExistence type="predicted"/>
<evidence type="ECO:0000313" key="1">
    <source>
        <dbReference type="EMBL" id="JAI04450.1"/>
    </source>
</evidence>
<sequence length="28" mass="3449">MLDFYLENIILKTMLRHIYDALVIYVFT</sequence>
<organism evidence="1">
    <name type="scientific">Anguilla anguilla</name>
    <name type="common">European freshwater eel</name>
    <name type="synonym">Muraena anguilla</name>
    <dbReference type="NCBI Taxonomy" id="7936"/>
    <lineage>
        <taxon>Eukaryota</taxon>
        <taxon>Metazoa</taxon>
        <taxon>Chordata</taxon>
        <taxon>Craniata</taxon>
        <taxon>Vertebrata</taxon>
        <taxon>Euteleostomi</taxon>
        <taxon>Actinopterygii</taxon>
        <taxon>Neopterygii</taxon>
        <taxon>Teleostei</taxon>
        <taxon>Anguilliformes</taxon>
        <taxon>Anguillidae</taxon>
        <taxon>Anguilla</taxon>
    </lineage>
</organism>
<dbReference type="EMBL" id="GBXM01004128">
    <property type="protein sequence ID" value="JAI04450.1"/>
    <property type="molecule type" value="Transcribed_RNA"/>
</dbReference>
<protein>
    <submittedName>
        <fullName evidence="1">Uncharacterized protein</fullName>
    </submittedName>
</protein>
<accession>A0A0E9XP88</accession>
<reference evidence="1" key="2">
    <citation type="journal article" date="2015" name="Fish Shellfish Immunol.">
        <title>Early steps in the European eel (Anguilla anguilla)-Vibrio vulnificus interaction in the gills: Role of the RtxA13 toxin.</title>
        <authorList>
            <person name="Callol A."/>
            <person name="Pajuelo D."/>
            <person name="Ebbesson L."/>
            <person name="Teles M."/>
            <person name="MacKenzie S."/>
            <person name="Amaro C."/>
        </authorList>
    </citation>
    <scope>NUCLEOTIDE SEQUENCE</scope>
</reference>
<dbReference type="AlphaFoldDB" id="A0A0E9XP88"/>
<name>A0A0E9XP88_ANGAN</name>